<dbReference type="SUPFAM" id="SSF47616">
    <property type="entry name" value="GST C-terminal domain-like"/>
    <property type="match status" value="1"/>
</dbReference>
<name>A0AAD5BXS0_AMBAR</name>
<organism evidence="3 4">
    <name type="scientific">Ambrosia artemisiifolia</name>
    <name type="common">Common ragweed</name>
    <dbReference type="NCBI Taxonomy" id="4212"/>
    <lineage>
        <taxon>Eukaryota</taxon>
        <taxon>Viridiplantae</taxon>
        <taxon>Streptophyta</taxon>
        <taxon>Embryophyta</taxon>
        <taxon>Tracheophyta</taxon>
        <taxon>Spermatophyta</taxon>
        <taxon>Magnoliopsida</taxon>
        <taxon>eudicotyledons</taxon>
        <taxon>Gunneridae</taxon>
        <taxon>Pentapetalae</taxon>
        <taxon>asterids</taxon>
        <taxon>campanulids</taxon>
        <taxon>Asterales</taxon>
        <taxon>Asteraceae</taxon>
        <taxon>Asteroideae</taxon>
        <taxon>Heliantheae alliance</taxon>
        <taxon>Heliantheae</taxon>
        <taxon>Ambrosia</taxon>
    </lineage>
</organism>
<dbReference type="Gene3D" id="1.20.1050.130">
    <property type="match status" value="1"/>
</dbReference>
<dbReference type="GO" id="GO:0005737">
    <property type="term" value="C:cytoplasm"/>
    <property type="evidence" value="ECO:0007669"/>
    <property type="project" value="TreeGrafter"/>
</dbReference>
<evidence type="ECO:0000256" key="2">
    <source>
        <dbReference type="ARBA" id="ARBA00022679"/>
    </source>
</evidence>
<dbReference type="GO" id="GO:0004364">
    <property type="term" value="F:glutathione transferase activity"/>
    <property type="evidence" value="ECO:0007669"/>
    <property type="project" value="UniProtKB-EC"/>
</dbReference>
<accession>A0AAD5BXS0</accession>
<proteinExistence type="predicted"/>
<dbReference type="PANTHER" id="PTHR43900">
    <property type="entry name" value="GLUTATHIONE S-TRANSFERASE RHO"/>
    <property type="match status" value="1"/>
</dbReference>
<keyword evidence="4" id="KW-1185">Reference proteome</keyword>
<sequence>MLLICCSSVTLFDDKDKWLWAEYLKKQYSVAHVKELMRTGRGLFLTESRAMTQYIANKYEGNGTDLILKDLIKLAIQMVWMDTKNHRFDPPFLKLIESTIEGKNGGQEVREYERKLESVLDVYKQRLKESKCLAGDFASPTRDALLEVHKG</sequence>
<dbReference type="AlphaFoldDB" id="A0AAD5BXS0"/>
<protein>
    <recommendedName>
        <fullName evidence="1">glutathione transferase</fullName>
        <ecNumber evidence="1">2.5.1.18</ecNumber>
    </recommendedName>
</protein>
<comment type="caution">
    <text evidence="3">The sequence shown here is derived from an EMBL/GenBank/DDBJ whole genome shotgun (WGS) entry which is preliminary data.</text>
</comment>
<dbReference type="Proteomes" id="UP001206925">
    <property type="component" value="Unassembled WGS sequence"/>
</dbReference>
<dbReference type="PANTHER" id="PTHR43900:SF47">
    <property type="entry name" value="GLUTATHIONE S-TRANSFERASE F6-RELATED"/>
    <property type="match status" value="1"/>
</dbReference>
<dbReference type="GO" id="GO:0006749">
    <property type="term" value="P:glutathione metabolic process"/>
    <property type="evidence" value="ECO:0007669"/>
    <property type="project" value="TreeGrafter"/>
</dbReference>
<evidence type="ECO:0000256" key="1">
    <source>
        <dbReference type="ARBA" id="ARBA00012452"/>
    </source>
</evidence>
<keyword evidence="2" id="KW-0808">Transferase</keyword>
<dbReference type="InterPro" id="IPR036282">
    <property type="entry name" value="Glutathione-S-Trfase_C_sf"/>
</dbReference>
<dbReference type="EMBL" id="JAMZMK010010782">
    <property type="protein sequence ID" value="KAI7730418.1"/>
    <property type="molecule type" value="Genomic_DNA"/>
</dbReference>
<dbReference type="EC" id="2.5.1.18" evidence="1"/>
<gene>
    <name evidence="3" type="ORF">M8C21_025363</name>
</gene>
<dbReference type="GO" id="GO:0043295">
    <property type="term" value="F:glutathione binding"/>
    <property type="evidence" value="ECO:0007669"/>
    <property type="project" value="TreeGrafter"/>
</dbReference>
<reference evidence="3" key="1">
    <citation type="submission" date="2022-06" db="EMBL/GenBank/DDBJ databases">
        <title>Uncovering the hologenomic basis of an extraordinary plant invasion.</title>
        <authorList>
            <person name="Bieker V.C."/>
            <person name="Martin M.D."/>
            <person name="Gilbert T."/>
            <person name="Hodgins K."/>
            <person name="Battlay P."/>
            <person name="Petersen B."/>
            <person name="Wilson J."/>
        </authorList>
    </citation>
    <scope>NUCLEOTIDE SEQUENCE</scope>
    <source>
        <strain evidence="3">AA19_3_7</strain>
        <tissue evidence="3">Leaf</tissue>
    </source>
</reference>
<evidence type="ECO:0000313" key="3">
    <source>
        <dbReference type="EMBL" id="KAI7730418.1"/>
    </source>
</evidence>
<evidence type="ECO:0000313" key="4">
    <source>
        <dbReference type="Proteomes" id="UP001206925"/>
    </source>
</evidence>